<dbReference type="CDD" id="cd05233">
    <property type="entry name" value="SDR_c"/>
    <property type="match status" value="1"/>
</dbReference>
<dbReference type="EMBL" id="AZXY01000001">
    <property type="protein sequence ID" value="KSZ60081.1"/>
    <property type="molecule type" value="Genomic_DNA"/>
</dbReference>
<dbReference type="SUPFAM" id="SSF51735">
    <property type="entry name" value="NAD(P)-binding Rossmann-fold domains"/>
    <property type="match status" value="1"/>
</dbReference>
<evidence type="ECO:0000256" key="1">
    <source>
        <dbReference type="ARBA" id="ARBA00006484"/>
    </source>
</evidence>
<dbReference type="GO" id="GO:0016491">
    <property type="term" value="F:oxidoreductase activity"/>
    <property type="evidence" value="ECO:0007669"/>
    <property type="project" value="UniProtKB-KW"/>
</dbReference>
<evidence type="ECO:0000313" key="3">
    <source>
        <dbReference type="EMBL" id="KSZ60081.1"/>
    </source>
</evidence>
<dbReference type="Pfam" id="PF13561">
    <property type="entry name" value="adh_short_C2"/>
    <property type="match status" value="1"/>
</dbReference>
<dbReference type="NCBIfam" id="NF005559">
    <property type="entry name" value="PRK07231.1"/>
    <property type="match status" value="1"/>
</dbReference>
<dbReference type="Gene3D" id="3.40.50.720">
    <property type="entry name" value="NAD(P)-binding Rossmann-like Domain"/>
    <property type="match status" value="1"/>
</dbReference>
<keyword evidence="2" id="KW-0560">Oxidoreductase</keyword>
<gene>
    <name evidence="3" type="ORF">Z045_00940</name>
</gene>
<protein>
    <submittedName>
        <fullName evidence="3">Short-chain dehydrogenase</fullName>
    </submittedName>
</protein>
<comment type="similarity">
    <text evidence="1">Belongs to the short-chain dehydrogenases/reductases (SDR) family.</text>
</comment>
<dbReference type="RefSeq" id="WP_060650206.1">
    <property type="nucleotide sequence ID" value="NZ_AZXY01000001.1"/>
</dbReference>
<reference evidence="4" key="1">
    <citation type="submission" date="2015-01" db="EMBL/GenBank/DDBJ databases">
        <title>Draft genome sequence of Rhodococcus pyridinivorans strain KG-16, a hydrocarbon-degrading bacterium.</title>
        <authorList>
            <person name="Aggarwal R.K."/>
            <person name="Dawar C."/>
        </authorList>
    </citation>
    <scope>NUCLEOTIDE SEQUENCE [LARGE SCALE GENOMIC DNA]</scope>
    <source>
        <strain evidence="4">KG-16</strain>
    </source>
</reference>
<dbReference type="Proteomes" id="UP000053060">
    <property type="component" value="Unassembled WGS sequence"/>
</dbReference>
<reference evidence="3 4" key="2">
    <citation type="journal article" date="2016" name="Genome Announc.">
        <title>Draft Genome Sequence of a Versatile Hydrocarbon-Degrading Bacterium, Rhodococcus pyridinivorans Strain KG-16, Collected from Oil Fields in India.</title>
        <authorList>
            <person name="Aggarwal R.K."/>
            <person name="Dawar C."/>
            <person name="Phanindranath R."/>
            <person name="Mutnuri L."/>
            <person name="Dayal A.M."/>
        </authorList>
    </citation>
    <scope>NUCLEOTIDE SEQUENCE [LARGE SCALE GENOMIC DNA]</scope>
    <source>
        <strain evidence="3 4">KG-16</strain>
    </source>
</reference>
<dbReference type="FunFam" id="3.40.50.720:FF:000084">
    <property type="entry name" value="Short-chain dehydrogenase reductase"/>
    <property type="match status" value="1"/>
</dbReference>
<dbReference type="PANTHER" id="PTHR43943:SF2">
    <property type="entry name" value="DEHYDROGENASE_REDUCTASE 4"/>
    <property type="match status" value="1"/>
</dbReference>
<accession>A0A0V9UPZ5</accession>
<dbReference type="InterPro" id="IPR036291">
    <property type="entry name" value="NAD(P)-bd_dom_sf"/>
</dbReference>
<sequence length="255" mass="26819">MGQLDSLHDLSGKTAVVTGGSRGIGRAIAQILAEHGADVVVASRKFDACELAAKEIEASTGSTVLPVACHVGQWDDCNALVDTTLDHFGRFDILVNNAGMSPLYQDLETITEELYDKTFGVNLKGPFRLAVRAGTYMAEHDGGSIVNIGTAGSLTASVRELPYACAKAGLNALTVGLAEAYAPKVRVNSILPGPFRTDLSKAWAPPEGEEASFVPLRRMGRPEEVAPLALHLASDASSFTTGAIIRVDGGVTRKV</sequence>
<name>A0A0V9UPZ5_9NOCA</name>
<evidence type="ECO:0000313" key="4">
    <source>
        <dbReference type="Proteomes" id="UP000053060"/>
    </source>
</evidence>
<dbReference type="PANTHER" id="PTHR43943">
    <property type="entry name" value="DEHYDROGENASE/REDUCTASE (SDR FAMILY) MEMBER 4"/>
    <property type="match status" value="1"/>
</dbReference>
<dbReference type="InterPro" id="IPR002347">
    <property type="entry name" value="SDR_fam"/>
</dbReference>
<dbReference type="PATRIC" id="fig|1441730.3.peg.203"/>
<dbReference type="PRINTS" id="PR00080">
    <property type="entry name" value="SDRFAMILY"/>
</dbReference>
<dbReference type="AlphaFoldDB" id="A0A0V9UPZ5"/>
<evidence type="ECO:0000256" key="2">
    <source>
        <dbReference type="ARBA" id="ARBA00023002"/>
    </source>
</evidence>
<organism evidence="3 4">
    <name type="scientific">Rhodococcus pyridinivorans KG-16</name>
    <dbReference type="NCBI Taxonomy" id="1441730"/>
    <lineage>
        <taxon>Bacteria</taxon>
        <taxon>Bacillati</taxon>
        <taxon>Actinomycetota</taxon>
        <taxon>Actinomycetes</taxon>
        <taxon>Mycobacteriales</taxon>
        <taxon>Nocardiaceae</taxon>
        <taxon>Rhodococcus</taxon>
    </lineage>
</organism>
<comment type="caution">
    <text evidence="3">The sequence shown here is derived from an EMBL/GenBank/DDBJ whole genome shotgun (WGS) entry which is preliminary data.</text>
</comment>
<proteinExistence type="inferred from homology"/>
<dbReference type="PRINTS" id="PR00081">
    <property type="entry name" value="GDHRDH"/>
</dbReference>